<protein>
    <recommendedName>
        <fullName evidence="3">PBS lyase</fullName>
    </recommendedName>
</protein>
<proteinExistence type="predicted"/>
<keyword evidence="2" id="KW-1185">Reference proteome</keyword>
<sequence>MELKLDMRKFSVFFVPVFLVACLSIYVLKGAGFDRPESQTGQPAGSATAPLSQLLDVNPLGPKIRTFTDEQAWLDFSDDTSTDEVADTQSTSQLLVALEDKAGQGLSYEVLRDGEEFQLIMAQIQSDPAARQQVLAHIMKFSGTPLGKTLSLALATSGAAVGMSKLKAAAVQLLRKGSEEQRLDALQLLGATASYDAPTRAGLLDVLRGDGAANSELAVAAMANLVKQSGGASPAEQQEIVKAVYPFVGNSDPQLRLNGLQVLSKLAGSDQDAQRIFAEGVNDADPEVRRWVIAAMGNGEFAYDSVREPLLATLQNPDEDPAVKAVAQRALERFPLDDQARQIYQEHLASESYQAPTGGFGFN</sequence>
<dbReference type="InterPro" id="IPR016024">
    <property type="entry name" value="ARM-type_fold"/>
</dbReference>
<comment type="caution">
    <text evidence="1">The sequence shown here is derived from an EMBL/GenBank/DDBJ whole genome shotgun (WGS) entry which is preliminary data.</text>
</comment>
<dbReference type="OrthoDB" id="9965816at2"/>
<organism evidence="1 2">
    <name type="scientific">Methylomonas koyamae</name>
    <dbReference type="NCBI Taxonomy" id="702114"/>
    <lineage>
        <taxon>Bacteria</taxon>
        <taxon>Pseudomonadati</taxon>
        <taxon>Pseudomonadota</taxon>
        <taxon>Gammaproteobacteria</taxon>
        <taxon>Methylococcales</taxon>
        <taxon>Methylococcaceae</taxon>
        <taxon>Methylomonas</taxon>
    </lineage>
</organism>
<dbReference type="SUPFAM" id="SSF48371">
    <property type="entry name" value="ARM repeat"/>
    <property type="match status" value="1"/>
</dbReference>
<evidence type="ECO:0000313" key="1">
    <source>
        <dbReference type="EMBL" id="OAI23049.1"/>
    </source>
</evidence>
<evidence type="ECO:0008006" key="3">
    <source>
        <dbReference type="Google" id="ProtNLM"/>
    </source>
</evidence>
<accession>A0A177P0U0</accession>
<dbReference type="Gene3D" id="1.25.10.10">
    <property type="entry name" value="Leucine-rich Repeat Variant"/>
    <property type="match status" value="1"/>
</dbReference>
<dbReference type="PROSITE" id="PS51257">
    <property type="entry name" value="PROKAR_LIPOPROTEIN"/>
    <property type="match status" value="1"/>
</dbReference>
<evidence type="ECO:0000313" key="2">
    <source>
        <dbReference type="Proteomes" id="UP000077628"/>
    </source>
</evidence>
<gene>
    <name evidence="1" type="ORF">A1355_01835</name>
</gene>
<name>A0A177P0U0_9GAMM</name>
<dbReference type="Proteomes" id="UP000077628">
    <property type="component" value="Unassembled WGS sequence"/>
</dbReference>
<reference evidence="2" key="1">
    <citation type="submission" date="2016-03" db="EMBL/GenBank/DDBJ databases">
        <authorList>
            <person name="Heylen K."/>
            <person name="De Vos P."/>
            <person name="Vekeman B."/>
        </authorList>
    </citation>
    <scope>NUCLEOTIDE SEQUENCE [LARGE SCALE GENOMIC DNA]</scope>
    <source>
        <strain evidence="2">R-45383</strain>
    </source>
</reference>
<dbReference type="InterPro" id="IPR011989">
    <property type="entry name" value="ARM-like"/>
</dbReference>
<dbReference type="EMBL" id="LUUK01000067">
    <property type="protein sequence ID" value="OAI23049.1"/>
    <property type="molecule type" value="Genomic_DNA"/>
</dbReference>
<dbReference type="Pfam" id="PF13646">
    <property type="entry name" value="HEAT_2"/>
    <property type="match status" value="1"/>
</dbReference>
<dbReference type="AlphaFoldDB" id="A0A177P0U0"/>